<dbReference type="PROSITE" id="PS50885">
    <property type="entry name" value="HAMP"/>
    <property type="match status" value="1"/>
</dbReference>
<dbReference type="CDD" id="cd06225">
    <property type="entry name" value="HAMP"/>
    <property type="match status" value="1"/>
</dbReference>
<keyword evidence="4" id="KW-0472">Membrane</keyword>
<reference evidence="7" key="1">
    <citation type="submission" date="2008-10" db="EMBL/GenBank/DDBJ databases">
        <title>Complete sequence of Desulfovibrio vulgaris str. 'Miyazaki F'.</title>
        <authorList>
            <person name="Lucas S."/>
            <person name="Copeland A."/>
            <person name="Lapidus A."/>
            <person name="Glavina del Rio T."/>
            <person name="Dalin E."/>
            <person name="Tice H."/>
            <person name="Bruce D."/>
            <person name="Goodwin L."/>
            <person name="Pitluck S."/>
            <person name="Sims D."/>
            <person name="Brettin T."/>
            <person name="Detter J.C."/>
            <person name="Han C."/>
            <person name="Larimer F."/>
            <person name="Land M."/>
            <person name="Hauser L."/>
            <person name="Kyrpides N."/>
            <person name="Mikhailova N."/>
            <person name="Hazen T.C."/>
            <person name="Richardson P."/>
        </authorList>
    </citation>
    <scope>NUCLEOTIDE SEQUENCE</scope>
    <source>
        <strain evidence="7">Miyazaki F</strain>
    </source>
</reference>
<evidence type="ECO:0000259" key="5">
    <source>
        <dbReference type="PROSITE" id="PS50111"/>
    </source>
</evidence>
<dbReference type="PROSITE" id="PS50111">
    <property type="entry name" value="CHEMOTAXIS_TRANSDUC_2"/>
    <property type="match status" value="1"/>
</dbReference>
<feature type="transmembrane region" description="Helical" evidence="4">
    <location>
        <begin position="196"/>
        <end position="220"/>
    </location>
</feature>
<comment type="similarity">
    <text evidence="2">Belongs to the methyl-accepting chemotaxis (MCP) protein family.</text>
</comment>
<feature type="domain" description="Methyl-accepting transducer" evidence="5">
    <location>
        <begin position="318"/>
        <end position="554"/>
    </location>
</feature>
<dbReference type="KEGG" id="dvm:DvMF_0303"/>
<evidence type="ECO:0000256" key="1">
    <source>
        <dbReference type="ARBA" id="ARBA00023224"/>
    </source>
</evidence>
<dbReference type="PANTHER" id="PTHR32089">
    <property type="entry name" value="METHYL-ACCEPTING CHEMOTAXIS PROTEIN MCPB"/>
    <property type="match status" value="1"/>
</dbReference>
<feature type="transmembrane region" description="Helical" evidence="4">
    <location>
        <begin position="12"/>
        <end position="32"/>
    </location>
</feature>
<dbReference type="SMART" id="SM00304">
    <property type="entry name" value="HAMP"/>
    <property type="match status" value="2"/>
</dbReference>
<dbReference type="SMART" id="SM00283">
    <property type="entry name" value="MA"/>
    <property type="match status" value="1"/>
</dbReference>
<organism evidence="7">
    <name type="scientific">Nitratidesulfovibrio vulgaris (strain DSM 19637 / Miyazaki F)</name>
    <name type="common">Desulfovibrio vulgaris</name>
    <dbReference type="NCBI Taxonomy" id="883"/>
    <lineage>
        <taxon>Bacteria</taxon>
        <taxon>Pseudomonadati</taxon>
        <taxon>Thermodesulfobacteriota</taxon>
        <taxon>Desulfovibrionia</taxon>
        <taxon>Desulfovibrionales</taxon>
        <taxon>Desulfovibrionaceae</taxon>
        <taxon>Nitratidesulfovibrio</taxon>
    </lineage>
</organism>
<name>B8DPH3_NITV9</name>
<dbReference type="GO" id="GO:0016020">
    <property type="term" value="C:membrane"/>
    <property type="evidence" value="ECO:0007669"/>
    <property type="project" value="InterPro"/>
</dbReference>
<dbReference type="HOGENOM" id="CLU_000445_107_27_7"/>
<dbReference type="InterPro" id="IPR024478">
    <property type="entry name" value="HlyB_4HB_MCP"/>
</dbReference>
<dbReference type="InterPro" id="IPR004089">
    <property type="entry name" value="MCPsignal_dom"/>
</dbReference>
<dbReference type="EMBL" id="CP001197">
    <property type="protein sequence ID" value="ACL07260.1"/>
    <property type="molecule type" value="Genomic_DNA"/>
</dbReference>
<accession>B8DPH3</accession>
<dbReference type="Gene3D" id="1.10.287.950">
    <property type="entry name" value="Methyl-accepting chemotaxis protein"/>
    <property type="match status" value="1"/>
</dbReference>
<dbReference type="STRING" id="883.DvMF_0303"/>
<keyword evidence="1 3" id="KW-0807">Transducer</keyword>
<evidence type="ECO:0000259" key="6">
    <source>
        <dbReference type="PROSITE" id="PS50885"/>
    </source>
</evidence>
<dbReference type="CDD" id="cd11386">
    <property type="entry name" value="MCP_signal"/>
    <property type="match status" value="1"/>
</dbReference>
<dbReference type="Pfam" id="PF00015">
    <property type="entry name" value="MCPsignal"/>
    <property type="match status" value="1"/>
</dbReference>
<dbReference type="Pfam" id="PF12729">
    <property type="entry name" value="4HB_MCP_1"/>
    <property type="match status" value="1"/>
</dbReference>
<evidence type="ECO:0000256" key="2">
    <source>
        <dbReference type="ARBA" id="ARBA00029447"/>
    </source>
</evidence>
<dbReference type="AlphaFoldDB" id="B8DPH3"/>
<dbReference type="eggNOG" id="COG0840">
    <property type="taxonomic scope" value="Bacteria"/>
</dbReference>
<proteinExistence type="inferred from homology"/>
<dbReference type="SUPFAM" id="SSF58104">
    <property type="entry name" value="Methyl-accepting chemotaxis protein (MCP) signaling domain"/>
    <property type="match status" value="1"/>
</dbReference>
<dbReference type="GO" id="GO:0007165">
    <property type="term" value="P:signal transduction"/>
    <property type="evidence" value="ECO:0007669"/>
    <property type="project" value="UniProtKB-KW"/>
</dbReference>
<dbReference type="InterPro" id="IPR003660">
    <property type="entry name" value="HAMP_dom"/>
</dbReference>
<protein>
    <submittedName>
        <fullName evidence="7">Methyl-accepting chemotaxis sensory transducer</fullName>
    </submittedName>
</protein>
<keyword evidence="4" id="KW-1133">Transmembrane helix</keyword>
<dbReference type="Pfam" id="PF00672">
    <property type="entry name" value="HAMP"/>
    <property type="match status" value="1"/>
</dbReference>
<dbReference type="PANTHER" id="PTHR32089:SF112">
    <property type="entry name" value="LYSOZYME-LIKE PROTEIN-RELATED"/>
    <property type="match status" value="1"/>
</dbReference>
<evidence type="ECO:0000256" key="4">
    <source>
        <dbReference type="SAM" id="Phobius"/>
    </source>
</evidence>
<sequence>MGISRIGTKIAGAFLIVAAITLGVGVIGYLGINSASHSLESIVARRMPGFPHLLRIAEEIREVVIAQRSLLVPGISPDFSRQQYAAMEQSRAAIAVAMEKYTALPRSESENALFTEFRKQFDAGRKGNDALLDLIREWEKDKSDILTLMEILARTTDLRKVHDATFAALDDLTEQGLKESATLYQQEMQGAARHKFAIMAGMLGGPALAMLLGVGITLMLTRPLRRAVDYAKAVSEGSLDRELDVRGADEVGMLAEALRRMVVSLKGLISGAEEKQRLATEEAHRARLATEEAEHVRREAEVATRKGMMLAASRIETVVANVSRASEELTRRIDHTSSGTSSQLDSVARTATAINEMSETIADVARSATNASHTANNARAKALEGATVVGDVVRGIGLAQDQALSLKTDMAVLGEQAEGIGQIMNVISDIADQTNLLALNAAIEAARAGDAGRGFAVVADEVRKLAEKTMAATRQVGEAIGSIQEGTRKNVQNVDNAVGAINDSTQAAQRSGETLREIVGLIEETAAQVNSIAAAVERETAENDEIDHAIKEVDSISSSMAEAMVHAAHAIGDLADQAHELQRLVGEMQEG</sequence>
<evidence type="ECO:0000313" key="7">
    <source>
        <dbReference type="EMBL" id="ACL07260.1"/>
    </source>
</evidence>
<gene>
    <name evidence="7" type="ordered locus">DvMF_0303</name>
</gene>
<feature type="domain" description="HAMP" evidence="6">
    <location>
        <begin position="218"/>
        <end position="270"/>
    </location>
</feature>
<dbReference type="OrthoDB" id="5444340at2"/>
<keyword evidence="4" id="KW-0812">Transmembrane</keyword>
<dbReference type="Gene3D" id="6.10.340.10">
    <property type="match status" value="1"/>
</dbReference>
<evidence type="ECO:0000256" key="3">
    <source>
        <dbReference type="PROSITE-ProRule" id="PRU00284"/>
    </source>
</evidence>